<keyword evidence="2" id="KW-1185">Reference proteome</keyword>
<accession>A0A1I6H020</accession>
<dbReference type="Proteomes" id="UP000243250">
    <property type="component" value="Unassembled WGS sequence"/>
</dbReference>
<reference evidence="2" key="1">
    <citation type="submission" date="2016-10" db="EMBL/GenBank/DDBJ databases">
        <authorList>
            <person name="Varghese N."/>
            <person name="Submissions S."/>
        </authorList>
    </citation>
    <scope>NUCLEOTIDE SEQUENCE [LARGE SCALE GENOMIC DNA]</scope>
    <source>
        <strain evidence="2">CGMCC 1.8711</strain>
    </source>
</reference>
<dbReference type="Gene3D" id="3.40.1260.10">
    <property type="entry name" value="DsrEFH-like"/>
    <property type="match status" value="1"/>
</dbReference>
<gene>
    <name evidence="1" type="ORF">SAMN04488124_1775</name>
</gene>
<dbReference type="RefSeq" id="WP_089879381.1">
    <property type="nucleotide sequence ID" value="NZ_FOYS01000002.1"/>
</dbReference>
<protein>
    <submittedName>
        <fullName evidence="1">Uncharacterized protein</fullName>
    </submittedName>
</protein>
<organism evidence="1 2">
    <name type="scientific">Halogeometricum limi</name>
    <dbReference type="NCBI Taxonomy" id="555875"/>
    <lineage>
        <taxon>Archaea</taxon>
        <taxon>Methanobacteriati</taxon>
        <taxon>Methanobacteriota</taxon>
        <taxon>Stenosarchaea group</taxon>
        <taxon>Halobacteria</taxon>
        <taxon>Halobacteriales</taxon>
        <taxon>Haloferacaceae</taxon>
        <taxon>Halogeometricum</taxon>
    </lineage>
</organism>
<dbReference type="InterPro" id="IPR027396">
    <property type="entry name" value="DsrEFH-like"/>
</dbReference>
<dbReference type="PANTHER" id="PTHR37691:SF1">
    <property type="entry name" value="BLR3518 PROTEIN"/>
    <property type="match status" value="1"/>
</dbReference>
<proteinExistence type="predicted"/>
<name>A0A1I6H020_9EURY</name>
<dbReference type="OrthoDB" id="57062at2157"/>
<dbReference type="SUPFAM" id="SSF75169">
    <property type="entry name" value="DsrEFH-like"/>
    <property type="match status" value="1"/>
</dbReference>
<dbReference type="InterPro" id="IPR003787">
    <property type="entry name" value="Sulphur_relay_DsrE/F-like"/>
</dbReference>
<dbReference type="AlphaFoldDB" id="A0A1I6H020"/>
<dbReference type="Pfam" id="PF02635">
    <property type="entry name" value="DsrE"/>
    <property type="match status" value="1"/>
</dbReference>
<dbReference type="STRING" id="555875.SAMN04488124_1775"/>
<sequence length="113" mass="12001">MKAVVHLTSSAEADREFALRCAAALRRNEELSVEDVTILAHRDGISLVTADAAERDAVAELVEDGVTVKAGATCFDARDVPRSEALPGVELVPSGVGELVRLQSAGYHYVKVP</sequence>
<evidence type="ECO:0000313" key="2">
    <source>
        <dbReference type="Proteomes" id="UP000243250"/>
    </source>
</evidence>
<dbReference type="EMBL" id="FOYS01000002">
    <property type="protein sequence ID" value="SFR47782.1"/>
    <property type="molecule type" value="Genomic_DNA"/>
</dbReference>
<evidence type="ECO:0000313" key="1">
    <source>
        <dbReference type="EMBL" id="SFR47782.1"/>
    </source>
</evidence>
<dbReference type="PANTHER" id="PTHR37691">
    <property type="entry name" value="BLR3518 PROTEIN"/>
    <property type="match status" value="1"/>
</dbReference>